<sequence>MNYHLLLSCVFISILSFGSSAGVTGFTVQELTTFFSGIHQFSAKFSEILANNEKDNLIASPISVLITSAMLCYGADGETRQELEAALNLPMNEVYIMKLFYNFIGNLNNATNVELHLANALFLNNNFKIKDIFRKVSINIFKSTINNQLNFQNAKRSAGIINSWCRKNTGIPKIIEAGDLNQAKLVMINAIYFKGDWENSFDSHETISFHISNTNSVPIKMMCRLGEYNSDKILNGAAEYIELPYKTDEPNNKLSMYVILPVGNNRLDDIIDKLFKIEFVKLNSKKFETQLCMPKFEIESNLDLIPVLKKMGISSMFRDSANFSRMTDDNVKISKIIQKAFISVDENGSEAAAVTGVSILPLSMNRPRVIIVDKPFISVIVSKATGTPLFWARVDDPRSLYN</sequence>
<dbReference type="AlphaFoldDB" id="A0AA39KWT1"/>
<dbReference type="InterPro" id="IPR042185">
    <property type="entry name" value="Serpin_sf_2"/>
</dbReference>
<evidence type="ECO:0000256" key="3">
    <source>
        <dbReference type="ARBA" id="ARBA00022900"/>
    </source>
</evidence>
<dbReference type="PANTHER" id="PTHR11461">
    <property type="entry name" value="SERINE PROTEASE INHIBITOR, SERPIN"/>
    <property type="match status" value="1"/>
</dbReference>
<gene>
    <name evidence="7" type="ORF">PV328_000779</name>
</gene>
<feature type="domain" description="Serpin" evidence="6">
    <location>
        <begin position="43"/>
        <end position="397"/>
    </location>
</feature>
<reference evidence="7" key="2">
    <citation type="submission" date="2023-03" db="EMBL/GenBank/DDBJ databases">
        <authorList>
            <person name="Inwood S.N."/>
            <person name="Skelly J.G."/>
            <person name="Guhlin J."/>
            <person name="Harrop T.W.R."/>
            <person name="Goldson S.G."/>
            <person name="Dearden P.K."/>
        </authorList>
    </citation>
    <scope>NUCLEOTIDE SEQUENCE</scope>
    <source>
        <strain evidence="7">Irish</strain>
        <tissue evidence="7">Whole body</tissue>
    </source>
</reference>
<dbReference type="InterPro" id="IPR023796">
    <property type="entry name" value="Serpin_dom"/>
</dbReference>
<dbReference type="EMBL" id="JAQQBS010000001">
    <property type="protein sequence ID" value="KAK0176664.1"/>
    <property type="molecule type" value="Genomic_DNA"/>
</dbReference>
<proteinExistence type="inferred from homology"/>
<evidence type="ECO:0000259" key="6">
    <source>
        <dbReference type="SMART" id="SM00093"/>
    </source>
</evidence>
<keyword evidence="5" id="KW-0732">Signal</keyword>
<evidence type="ECO:0000256" key="4">
    <source>
        <dbReference type="RuleBase" id="RU000411"/>
    </source>
</evidence>
<dbReference type="SUPFAM" id="SSF56574">
    <property type="entry name" value="Serpins"/>
    <property type="match status" value="1"/>
</dbReference>
<dbReference type="GO" id="GO:0004867">
    <property type="term" value="F:serine-type endopeptidase inhibitor activity"/>
    <property type="evidence" value="ECO:0007669"/>
    <property type="project" value="UniProtKB-KW"/>
</dbReference>
<feature type="chain" id="PRO_5041215618" description="Serpin domain-containing protein" evidence="5">
    <location>
        <begin position="22"/>
        <end position="402"/>
    </location>
</feature>
<feature type="signal peptide" evidence="5">
    <location>
        <begin position="1"/>
        <end position="21"/>
    </location>
</feature>
<comment type="caution">
    <text evidence="7">The sequence shown here is derived from an EMBL/GenBank/DDBJ whole genome shotgun (WGS) entry which is preliminary data.</text>
</comment>
<dbReference type="InterPro" id="IPR036186">
    <property type="entry name" value="Serpin_sf"/>
</dbReference>
<evidence type="ECO:0000313" key="8">
    <source>
        <dbReference type="Proteomes" id="UP001168990"/>
    </source>
</evidence>
<dbReference type="Proteomes" id="UP001168990">
    <property type="component" value="Unassembled WGS sequence"/>
</dbReference>
<reference evidence="7" key="1">
    <citation type="journal article" date="2023" name="bioRxiv">
        <title>Scaffold-level genome assemblies of two parasitoid biocontrol wasps reveal the parthenogenesis mechanism and an associated novel virus.</title>
        <authorList>
            <person name="Inwood S."/>
            <person name="Skelly J."/>
            <person name="Guhlin J."/>
            <person name="Harrop T."/>
            <person name="Goldson S."/>
            <person name="Dearden P."/>
        </authorList>
    </citation>
    <scope>NUCLEOTIDE SEQUENCE</scope>
    <source>
        <strain evidence="7">Irish</strain>
        <tissue evidence="7">Whole body</tissue>
    </source>
</reference>
<dbReference type="PANTHER" id="PTHR11461:SF211">
    <property type="entry name" value="GH10112P-RELATED"/>
    <property type="match status" value="1"/>
</dbReference>
<dbReference type="Pfam" id="PF00079">
    <property type="entry name" value="Serpin"/>
    <property type="match status" value="1"/>
</dbReference>
<name>A0AA39KWT1_9HYME</name>
<organism evidence="7 8">
    <name type="scientific">Microctonus aethiopoides</name>
    <dbReference type="NCBI Taxonomy" id="144406"/>
    <lineage>
        <taxon>Eukaryota</taxon>
        <taxon>Metazoa</taxon>
        <taxon>Ecdysozoa</taxon>
        <taxon>Arthropoda</taxon>
        <taxon>Hexapoda</taxon>
        <taxon>Insecta</taxon>
        <taxon>Pterygota</taxon>
        <taxon>Neoptera</taxon>
        <taxon>Endopterygota</taxon>
        <taxon>Hymenoptera</taxon>
        <taxon>Apocrita</taxon>
        <taxon>Ichneumonoidea</taxon>
        <taxon>Braconidae</taxon>
        <taxon>Euphorinae</taxon>
        <taxon>Microctonus</taxon>
    </lineage>
</organism>
<accession>A0AA39KWT1</accession>
<protein>
    <recommendedName>
        <fullName evidence="6">Serpin domain-containing protein</fullName>
    </recommendedName>
</protein>
<evidence type="ECO:0000313" key="7">
    <source>
        <dbReference type="EMBL" id="KAK0176664.1"/>
    </source>
</evidence>
<keyword evidence="2" id="KW-0646">Protease inhibitor</keyword>
<keyword evidence="8" id="KW-1185">Reference proteome</keyword>
<dbReference type="InterPro" id="IPR000215">
    <property type="entry name" value="Serpin_fam"/>
</dbReference>
<evidence type="ECO:0000256" key="5">
    <source>
        <dbReference type="SAM" id="SignalP"/>
    </source>
</evidence>
<evidence type="ECO:0000256" key="1">
    <source>
        <dbReference type="ARBA" id="ARBA00009500"/>
    </source>
</evidence>
<comment type="similarity">
    <text evidence="1 4">Belongs to the serpin family.</text>
</comment>
<dbReference type="Gene3D" id="2.30.39.10">
    <property type="entry name" value="Alpha-1-antitrypsin, domain 1"/>
    <property type="match status" value="1"/>
</dbReference>
<dbReference type="InterPro" id="IPR042178">
    <property type="entry name" value="Serpin_sf_1"/>
</dbReference>
<dbReference type="Gene3D" id="3.30.497.10">
    <property type="entry name" value="Antithrombin, subunit I, domain 2"/>
    <property type="match status" value="1"/>
</dbReference>
<dbReference type="GO" id="GO:0005615">
    <property type="term" value="C:extracellular space"/>
    <property type="evidence" value="ECO:0007669"/>
    <property type="project" value="InterPro"/>
</dbReference>
<keyword evidence="3" id="KW-0722">Serine protease inhibitor</keyword>
<evidence type="ECO:0000256" key="2">
    <source>
        <dbReference type="ARBA" id="ARBA00022690"/>
    </source>
</evidence>
<dbReference type="SMART" id="SM00093">
    <property type="entry name" value="SERPIN"/>
    <property type="match status" value="1"/>
</dbReference>
<dbReference type="CDD" id="cd19601">
    <property type="entry name" value="serpin42Da-like"/>
    <property type="match status" value="1"/>
</dbReference>